<keyword evidence="5" id="KW-0539">Nucleus</keyword>
<evidence type="ECO:0000313" key="12">
    <source>
        <dbReference type="Proteomes" id="UP000887013"/>
    </source>
</evidence>
<dbReference type="SUPFAM" id="SSF55785">
    <property type="entry name" value="PYP-like sensor domain (PAS domain)"/>
    <property type="match status" value="2"/>
</dbReference>
<feature type="region of interest" description="Disordered" evidence="8">
    <location>
        <begin position="674"/>
        <end position="718"/>
    </location>
</feature>
<evidence type="ECO:0000256" key="3">
    <source>
        <dbReference type="ARBA" id="ARBA00022737"/>
    </source>
</evidence>
<dbReference type="PROSITE" id="PS50112">
    <property type="entry name" value="PAS"/>
    <property type="match status" value="1"/>
</dbReference>
<feature type="compositionally biased region" description="Polar residues" evidence="8">
    <location>
        <begin position="598"/>
        <end position="618"/>
    </location>
</feature>
<dbReference type="InterPro" id="IPR013767">
    <property type="entry name" value="PAS_fold"/>
</dbReference>
<dbReference type="EMBL" id="BMAW01031315">
    <property type="protein sequence ID" value="GFU20583.1"/>
    <property type="molecule type" value="Genomic_DNA"/>
</dbReference>
<dbReference type="GO" id="GO:0000976">
    <property type="term" value="F:transcription cis-regulatory region binding"/>
    <property type="evidence" value="ECO:0007669"/>
    <property type="project" value="TreeGrafter"/>
</dbReference>
<dbReference type="Proteomes" id="UP000887013">
    <property type="component" value="Unassembled WGS sequence"/>
</dbReference>
<evidence type="ECO:0000259" key="10">
    <source>
        <dbReference type="PROSITE" id="PS50112"/>
    </source>
</evidence>
<evidence type="ECO:0000256" key="1">
    <source>
        <dbReference type="ARBA" id="ARBA00004123"/>
    </source>
</evidence>
<evidence type="ECO:0000256" key="5">
    <source>
        <dbReference type="ARBA" id="ARBA00023242"/>
    </source>
</evidence>
<keyword evidence="9" id="KW-0472">Membrane</keyword>
<feature type="compositionally biased region" description="Low complexity" evidence="8">
    <location>
        <begin position="873"/>
        <end position="887"/>
    </location>
</feature>
<dbReference type="Pfam" id="PF14598">
    <property type="entry name" value="PAS_11"/>
    <property type="match status" value="1"/>
</dbReference>
<reference evidence="11" key="1">
    <citation type="submission" date="2020-08" db="EMBL/GenBank/DDBJ databases">
        <title>Multicomponent nature underlies the extraordinary mechanical properties of spider dragline silk.</title>
        <authorList>
            <person name="Kono N."/>
            <person name="Nakamura H."/>
            <person name="Mori M."/>
            <person name="Yoshida Y."/>
            <person name="Ohtoshi R."/>
            <person name="Malay A.D."/>
            <person name="Moran D.A.P."/>
            <person name="Tomita M."/>
            <person name="Numata K."/>
            <person name="Arakawa K."/>
        </authorList>
    </citation>
    <scope>NUCLEOTIDE SEQUENCE</scope>
</reference>
<feature type="compositionally biased region" description="Basic residues" evidence="8">
    <location>
        <begin position="647"/>
        <end position="656"/>
    </location>
</feature>
<accession>A0A8X6QID7</accession>
<dbReference type="GO" id="GO:0043153">
    <property type="term" value="P:entrainment of circadian clock by photoperiod"/>
    <property type="evidence" value="ECO:0007669"/>
    <property type="project" value="TreeGrafter"/>
</dbReference>
<evidence type="ECO:0000256" key="2">
    <source>
        <dbReference type="ARBA" id="ARBA00022553"/>
    </source>
</evidence>
<dbReference type="Gene3D" id="3.30.450.20">
    <property type="entry name" value="PAS domain"/>
    <property type="match status" value="2"/>
</dbReference>
<dbReference type="GO" id="GO:0001222">
    <property type="term" value="F:transcription corepressor binding"/>
    <property type="evidence" value="ECO:0007669"/>
    <property type="project" value="TreeGrafter"/>
</dbReference>
<evidence type="ECO:0000256" key="6">
    <source>
        <dbReference type="ARBA" id="ARBA00040849"/>
    </source>
</evidence>
<feature type="region of interest" description="Disordered" evidence="8">
    <location>
        <begin position="844"/>
        <end position="905"/>
    </location>
</feature>
<protein>
    <recommendedName>
        <fullName evidence="6">Period circadian protein</fullName>
    </recommendedName>
</protein>
<comment type="subcellular location">
    <subcellularLocation>
        <location evidence="1">Nucleus</location>
    </subcellularLocation>
</comment>
<dbReference type="Pfam" id="PF12114">
    <property type="entry name" value="Period_C"/>
    <property type="match status" value="1"/>
</dbReference>
<name>A0A8X6QID7_NEPPI</name>
<evidence type="ECO:0000256" key="7">
    <source>
        <dbReference type="SAM" id="Coils"/>
    </source>
</evidence>
<dbReference type="Pfam" id="PF00989">
    <property type="entry name" value="PAS"/>
    <property type="match status" value="1"/>
</dbReference>
<keyword evidence="4" id="KW-0090">Biological rhythms</keyword>
<gene>
    <name evidence="11" type="primary">per</name>
    <name evidence="11" type="ORF">NPIL_435791</name>
</gene>
<proteinExistence type="predicted"/>
<dbReference type="CDD" id="cd00130">
    <property type="entry name" value="PAS"/>
    <property type="match status" value="1"/>
</dbReference>
<evidence type="ECO:0000256" key="4">
    <source>
        <dbReference type="ARBA" id="ARBA00023108"/>
    </source>
</evidence>
<dbReference type="OrthoDB" id="7788983at2759"/>
<dbReference type="PANTHER" id="PTHR11269:SF16">
    <property type="entry name" value="PERIOD CIRCADIAN PROTEIN"/>
    <property type="match status" value="1"/>
</dbReference>
<dbReference type="GO" id="GO:0005737">
    <property type="term" value="C:cytoplasm"/>
    <property type="evidence" value="ECO:0007669"/>
    <property type="project" value="TreeGrafter"/>
</dbReference>
<dbReference type="GO" id="GO:0032922">
    <property type="term" value="P:circadian regulation of gene expression"/>
    <property type="evidence" value="ECO:0007669"/>
    <property type="project" value="TreeGrafter"/>
</dbReference>
<dbReference type="GO" id="GO:0000122">
    <property type="term" value="P:negative regulation of transcription by RNA polymerase II"/>
    <property type="evidence" value="ECO:0007669"/>
    <property type="project" value="TreeGrafter"/>
</dbReference>
<dbReference type="InterPro" id="IPR000014">
    <property type="entry name" value="PAS"/>
</dbReference>
<dbReference type="InterPro" id="IPR050760">
    <property type="entry name" value="Period_circadian_regulator"/>
</dbReference>
<dbReference type="SMART" id="SM00091">
    <property type="entry name" value="PAS"/>
    <property type="match status" value="2"/>
</dbReference>
<dbReference type="InterPro" id="IPR035965">
    <property type="entry name" value="PAS-like_dom_sf"/>
</dbReference>
<keyword evidence="12" id="KW-1185">Reference proteome</keyword>
<evidence type="ECO:0000256" key="9">
    <source>
        <dbReference type="SAM" id="Phobius"/>
    </source>
</evidence>
<feature type="compositionally biased region" description="Polar residues" evidence="8">
    <location>
        <begin position="683"/>
        <end position="694"/>
    </location>
</feature>
<sequence>MTHLTRAFPRPIALTSFLIQFIHCTFFVVLQKKILWIIYLDFGKIISTFQNKETLQENELNASLLDMKSFINLEDGSNLTQISPILTCIHTLNESNALWDDDHSKHFKSLSLKQIKNESSISKEDGFCFAVSLRDGSCLYTSDAITYHLGYPKDMLVGQCIMNFLFHKDHITFANHLTQGLNACFIQGKRNDSYLVLNTFFCRLRLYQGLKHGYSVSDRKIQYKPFKITLHINELIVDDMCVEKASGTLCVKATATHVSSVYSVPDEIPAMTSFSTRHTASCHFSHVDASAIPFLGYLPQDMIGFSVFDFYHVDDLLQLKDIYELVIKEHGSSFRSKPYRFKAQNGCYIMLETEWSCFINPWSHKLEFVVGQHRVLKGPSDIDIFTPSQTEEMVLSEEILKECQNIQREIKTLLSESIQKFEAKKAKRFCNKRKRDLATFVYNCIDENKLGTKQKTNAEKQLDLLEERNNSDQDSVVMGDISPYQEVNDSSVTSETPPSVQQLRYQENIERFFASQPKTYSDGSEEYNKNEKLLSVEDSQGSSNVSGNGSGNDSKGLQSLQNENNNQNSGSNSSKCNMSSFTAGDSGYGKSLEKETNDPNVSQAGSSNQVWSNSSPNNCGNTSGEKFSSCLALTEEYLCVHNRMNHKHFKQQRKNKPGLITTPFKDNWFQQKDSTLPKHKKNAQTQTLNTSTSAQKDEAIKTAAPEQSNSDLKVPNLSESSLPSAYATNPYMFSSNCAPTPTPFYIPVMYMGGMPFFPPTPSAQPQWPFGPVPLPSSCLSSTSKPESNVGYFQVPGFPQGMFPKFNVNENYNQTSKSCEQTSCILTTTATAPVQIMPTHKLSVTKPQNCSGRKGIPADNIKDVKSDPDDCHMQESQSSFTHSSSCQSAEKDEEMELESKRCTSTHSDKIELTSELAYRYQMNILNLDDVLKKDREVLKSMPQPELVNQQLQMLQNEREAENESKLKVDENDFCLTEELMLGLSTEDDVNEELEYREESLLQLMCEDS</sequence>
<evidence type="ECO:0000256" key="8">
    <source>
        <dbReference type="SAM" id="MobiDB-lite"/>
    </source>
</evidence>
<evidence type="ECO:0000313" key="11">
    <source>
        <dbReference type="EMBL" id="GFU20583.1"/>
    </source>
</evidence>
<keyword evidence="2" id="KW-0597">Phosphoprotein</keyword>
<feature type="region of interest" description="Disordered" evidence="8">
    <location>
        <begin position="647"/>
        <end position="666"/>
    </location>
</feature>
<dbReference type="PANTHER" id="PTHR11269">
    <property type="entry name" value="PERIOD CIRCADIAN PROTEIN"/>
    <property type="match status" value="1"/>
</dbReference>
<feature type="compositionally biased region" description="Polar residues" evidence="8">
    <location>
        <begin position="705"/>
        <end position="718"/>
    </location>
</feature>
<feature type="domain" description="PAS" evidence="10">
    <location>
        <begin position="284"/>
        <end position="330"/>
    </location>
</feature>
<dbReference type="GO" id="GO:0005634">
    <property type="term" value="C:nucleus"/>
    <property type="evidence" value="ECO:0007669"/>
    <property type="project" value="UniProtKB-SubCell"/>
</dbReference>
<keyword evidence="9" id="KW-1133">Transmembrane helix</keyword>
<feature type="compositionally biased region" description="Low complexity" evidence="8">
    <location>
        <begin position="539"/>
        <end position="580"/>
    </location>
</feature>
<keyword evidence="3" id="KW-0677">Repeat</keyword>
<keyword evidence="7" id="KW-0175">Coiled coil</keyword>
<dbReference type="AlphaFoldDB" id="A0A8X6QID7"/>
<dbReference type="InterPro" id="IPR022728">
    <property type="entry name" value="Period_circadian-like_C"/>
</dbReference>
<feature type="compositionally biased region" description="Basic and acidic residues" evidence="8">
    <location>
        <begin position="896"/>
        <end position="905"/>
    </location>
</feature>
<dbReference type="FunFam" id="3.30.450.20:FF:000066">
    <property type="entry name" value="Period circadian protein"/>
    <property type="match status" value="1"/>
</dbReference>
<comment type="caution">
    <text evidence="11">The sequence shown here is derived from an EMBL/GenBank/DDBJ whole genome shotgun (WGS) entry which is preliminary data.</text>
</comment>
<feature type="region of interest" description="Disordered" evidence="8">
    <location>
        <begin position="537"/>
        <end position="618"/>
    </location>
</feature>
<feature type="coiled-coil region" evidence="7">
    <location>
        <begin position="448"/>
        <end position="475"/>
    </location>
</feature>
<organism evidence="11 12">
    <name type="scientific">Nephila pilipes</name>
    <name type="common">Giant wood spider</name>
    <name type="synonym">Nephila maculata</name>
    <dbReference type="NCBI Taxonomy" id="299642"/>
    <lineage>
        <taxon>Eukaryota</taxon>
        <taxon>Metazoa</taxon>
        <taxon>Ecdysozoa</taxon>
        <taxon>Arthropoda</taxon>
        <taxon>Chelicerata</taxon>
        <taxon>Arachnida</taxon>
        <taxon>Araneae</taxon>
        <taxon>Araneomorphae</taxon>
        <taxon>Entelegynae</taxon>
        <taxon>Araneoidea</taxon>
        <taxon>Nephilidae</taxon>
        <taxon>Nephila</taxon>
    </lineage>
</organism>
<feature type="transmembrane region" description="Helical" evidence="9">
    <location>
        <begin position="12"/>
        <end position="30"/>
    </location>
</feature>
<keyword evidence="9" id="KW-0812">Transmembrane</keyword>
<feature type="compositionally biased region" description="Basic and acidic residues" evidence="8">
    <location>
        <begin position="859"/>
        <end position="872"/>
    </location>
</feature>